<organism evidence="8 9">
    <name type="scientific">Marinicrinis lubricantis</name>
    <dbReference type="NCBI Taxonomy" id="2086470"/>
    <lineage>
        <taxon>Bacteria</taxon>
        <taxon>Bacillati</taxon>
        <taxon>Bacillota</taxon>
        <taxon>Bacilli</taxon>
        <taxon>Bacillales</taxon>
        <taxon>Paenibacillaceae</taxon>
    </lineage>
</organism>
<evidence type="ECO:0000256" key="5">
    <source>
        <dbReference type="HAMAP-Rule" id="MF_01401"/>
    </source>
</evidence>
<dbReference type="Gene3D" id="3.30.1060.10">
    <property type="entry name" value="Peptide methionine sulphoxide reductase MsrA"/>
    <property type="match status" value="1"/>
</dbReference>
<dbReference type="Pfam" id="PF01625">
    <property type="entry name" value="PMSR"/>
    <property type="match status" value="1"/>
</dbReference>
<dbReference type="PANTHER" id="PTHR43774">
    <property type="entry name" value="PEPTIDE METHIONINE SULFOXIDE REDUCTASE"/>
    <property type="match status" value="1"/>
</dbReference>
<dbReference type="EMBL" id="JBHSQV010000013">
    <property type="protein sequence ID" value="MFC5985315.1"/>
    <property type="molecule type" value="Genomic_DNA"/>
</dbReference>
<keyword evidence="9" id="KW-1185">Reference proteome</keyword>
<dbReference type="InterPro" id="IPR002569">
    <property type="entry name" value="Met_Sox_Rdtase_MsrA_dom"/>
</dbReference>
<keyword evidence="2 5" id="KW-0560">Oxidoreductase</keyword>
<evidence type="ECO:0000256" key="3">
    <source>
        <dbReference type="ARBA" id="ARBA00047806"/>
    </source>
</evidence>
<comment type="function">
    <text evidence="5">Has an important function as a repair enzyme for proteins that have been inactivated by oxidation. Catalyzes the reversible oxidation-reduction of methionine sulfoxide in proteins to methionine.</text>
</comment>
<comment type="catalytic activity">
    <reaction evidence="4 5">
        <text>[thioredoxin]-disulfide + L-methionine + H2O = L-methionine (S)-S-oxide + [thioredoxin]-dithiol</text>
        <dbReference type="Rhea" id="RHEA:19993"/>
        <dbReference type="Rhea" id="RHEA-COMP:10698"/>
        <dbReference type="Rhea" id="RHEA-COMP:10700"/>
        <dbReference type="ChEBI" id="CHEBI:15377"/>
        <dbReference type="ChEBI" id="CHEBI:29950"/>
        <dbReference type="ChEBI" id="CHEBI:50058"/>
        <dbReference type="ChEBI" id="CHEBI:57844"/>
        <dbReference type="ChEBI" id="CHEBI:58772"/>
        <dbReference type="EC" id="1.8.4.11"/>
    </reaction>
</comment>
<comment type="caution">
    <text evidence="8">The sequence shown here is derived from an EMBL/GenBank/DDBJ whole genome shotgun (WGS) entry which is preliminary data.</text>
</comment>
<evidence type="ECO:0000313" key="9">
    <source>
        <dbReference type="Proteomes" id="UP001596250"/>
    </source>
</evidence>
<gene>
    <name evidence="5 8" type="primary">msrA</name>
    <name evidence="8" type="ORF">ACFPXP_02415</name>
</gene>
<dbReference type="InterPro" id="IPR036509">
    <property type="entry name" value="Met_Sox_Rdtase_MsrA_sf"/>
</dbReference>
<accession>A0ABW1IJV1</accession>
<protein>
    <recommendedName>
        <fullName evidence="5">Peptide methionine sulfoxide reductase MsrA</fullName>
        <shortName evidence="5">Protein-methionine-S-oxide reductase</shortName>
        <ecNumber evidence="5">1.8.4.11</ecNumber>
    </recommendedName>
    <alternativeName>
        <fullName evidence="5">Peptide-methionine (S)-S-oxide reductase</fullName>
        <shortName evidence="5">Peptide Met(O) reductase</shortName>
    </alternativeName>
</protein>
<dbReference type="NCBIfam" id="TIGR00401">
    <property type="entry name" value="msrA"/>
    <property type="match status" value="1"/>
</dbReference>
<sequence length="184" mass="21456">MMDNKDQSENHSYELATFAGGCFWCMVTPFEEFPGIHGIVSGYMGGLTDNPTYEQVKQGDTGHAEVVQITFDPDVFPYEKLLELYWVQIDPTDAGGQFHDRGSSYRTVIFYHHEEQRMLAERSKQALEAGGQFNKPIVTEIVPASTFYPAEEYHQDYHRKHPKHYKEDREQSGRDEFIRKHWEK</sequence>
<evidence type="ECO:0000256" key="4">
    <source>
        <dbReference type="ARBA" id="ARBA00048782"/>
    </source>
</evidence>
<comment type="similarity">
    <text evidence="1 5">Belongs to the MsrA Met sulfoxide reductase family.</text>
</comment>
<evidence type="ECO:0000256" key="2">
    <source>
        <dbReference type="ARBA" id="ARBA00023002"/>
    </source>
</evidence>
<name>A0ABW1IJV1_9BACL</name>
<proteinExistence type="inferred from homology"/>
<evidence type="ECO:0000313" key="8">
    <source>
        <dbReference type="EMBL" id="MFC5985315.1"/>
    </source>
</evidence>
<dbReference type="SUPFAM" id="SSF55068">
    <property type="entry name" value="Peptide methionine sulfoxide reductase"/>
    <property type="match status" value="1"/>
</dbReference>
<dbReference type="EC" id="1.8.4.11" evidence="5"/>
<comment type="catalytic activity">
    <reaction evidence="3 5">
        <text>L-methionyl-[protein] + [thioredoxin]-disulfide + H2O = L-methionyl-(S)-S-oxide-[protein] + [thioredoxin]-dithiol</text>
        <dbReference type="Rhea" id="RHEA:14217"/>
        <dbReference type="Rhea" id="RHEA-COMP:10698"/>
        <dbReference type="Rhea" id="RHEA-COMP:10700"/>
        <dbReference type="Rhea" id="RHEA-COMP:12313"/>
        <dbReference type="Rhea" id="RHEA-COMP:12315"/>
        <dbReference type="ChEBI" id="CHEBI:15377"/>
        <dbReference type="ChEBI" id="CHEBI:16044"/>
        <dbReference type="ChEBI" id="CHEBI:29950"/>
        <dbReference type="ChEBI" id="CHEBI:44120"/>
        <dbReference type="ChEBI" id="CHEBI:50058"/>
        <dbReference type="EC" id="1.8.4.11"/>
    </reaction>
</comment>
<dbReference type="GO" id="GO:0008113">
    <property type="term" value="F:peptide-methionine (S)-S-oxide reductase activity"/>
    <property type="evidence" value="ECO:0007669"/>
    <property type="project" value="UniProtKB-EC"/>
</dbReference>
<evidence type="ECO:0000256" key="6">
    <source>
        <dbReference type="SAM" id="MobiDB-lite"/>
    </source>
</evidence>
<dbReference type="Proteomes" id="UP001596250">
    <property type="component" value="Unassembled WGS sequence"/>
</dbReference>
<reference evidence="9" key="1">
    <citation type="journal article" date="2019" name="Int. J. Syst. Evol. Microbiol.">
        <title>The Global Catalogue of Microorganisms (GCM) 10K type strain sequencing project: providing services to taxonomists for standard genome sequencing and annotation.</title>
        <authorList>
            <consortium name="The Broad Institute Genomics Platform"/>
            <consortium name="The Broad Institute Genome Sequencing Center for Infectious Disease"/>
            <person name="Wu L."/>
            <person name="Ma J."/>
        </authorList>
    </citation>
    <scope>NUCLEOTIDE SEQUENCE [LARGE SCALE GENOMIC DNA]</scope>
    <source>
        <strain evidence="9">CCM 8749</strain>
    </source>
</reference>
<dbReference type="PANTHER" id="PTHR43774:SF1">
    <property type="entry name" value="PEPTIDE METHIONINE SULFOXIDE REDUCTASE MSRA 2"/>
    <property type="match status" value="1"/>
</dbReference>
<feature type="domain" description="Peptide methionine sulphoxide reductase MsrA" evidence="7">
    <location>
        <begin position="16"/>
        <end position="166"/>
    </location>
</feature>
<evidence type="ECO:0000256" key="1">
    <source>
        <dbReference type="ARBA" id="ARBA00005591"/>
    </source>
</evidence>
<feature type="active site" evidence="5">
    <location>
        <position position="22"/>
    </location>
</feature>
<dbReference type="HAMAP" id="MF_01401">
    <property type="entry name" value="MsrA"/>
    <property type="match status" value="1"/>
</dbReference>
<feature type="region of interest" description="Disordered" evidence="6">
    <location>
        <begin position="158"/>
        <end position="184"/>
    </location>
</feature>
<evidence type="ECO:0000259" key="7">
    <source>
        <dbReference type="Pfam" id="PF01625"/>
    </source>
</evidence>
<feature type="compositionally biased region" description="Basic and acidic residues" evidence="6">
    <location>
        <begin position="165"/>
        <end position="184"/>
    </location>
</feature>